<protein>
    <submittedName>
        <fullName evidence="2">Uncharacterized protein</fullName>
    </submittedName>
</protein>
<evidence type="ECO:0000313" key="2">
    <source>
        <dbReference type="EnsemblMetazoa" id="GAUT024819-PA"/>
    </source>
</evidence>
<dbReference type="EnsemblMetazoa" id="GAUT024819-RA">
    <property type="protein sequence ID" value="GAUT024819-PA"/>
    <property type="gene ID" value="GAUT024819"/>
</dbReference>
<dbReference type="Proteomes" id="UP000078200">
    <property type="component" value="Unassembled WGS sequence"/>
</dbReference>
<reference evidence="2" key="1">
    <citation type="submission" date="2020-05" db="UniProtKB">
        <authorList>
            <consortium name="EnsemblMetazoa"/>
        </authorList>
    </citation>
    <scope>IDENTIFICATION</scope>
    <source>
        <strain evidence="2">TTRI</strain>
    </source>
</reference>
<dbReference type="AlphaFoldDB" id="A0A1A9V3R4"/>
<sequence length="124" mass="13722">MSRMSSISSDDNDDESLARVYPKRTVTITTDRNDTTVDWSTPSVTSTSKIITNKIAEGVDACKTTGRDLIRRLSSKKRPKANNEAKSKGNVNTEITGSVLNKIYLNGFNTTNSNNNNMNSFIRN</sequence>
<evidence type="ECO:0000313" key="3">
    <source>
        <dbReference type="Proteomes" id="UP000078200"/>
    </source>
</evidence>
<proteinExistence type="predicted"/>
<accession>A0A1A9V3R4</accession>
<keyword evidence="3" id="KW-1185">Reference proteome</keyword>
<feature type="region of interest" description="Disordered" evidence="1">
    <location>
        <begin position="1"/>
        <end position="21"/>
    </location>
</feature>
<name>A0A1A9V3R4_GLOAU</name>
<dbReference type="VEuPathDB" id="VectorBase:GAUT024819"/>
<evidence type="ECO:0000256" key="1">
    <source>
        <dbReference type="SAM" id="MobiDB-lite"/>
    </source>
</evidence>
<organism evidence="2 3">
    <name type="scientific">Glossina austeni</name>
    <name type="common">Savannah tsetse fly</name>
    <dbReference type="NCBI Taxonomy" id="7395"/>
    <lineage>
        <taxon>Eukaryota</taxon>
        <taxon>Metazoa</taxon>
        <taxon>Ecdysozoa</taxon>
        <taxon>Arthropoda</taxon>
        <taxon>Hexapoda</taxon>
        <taxon>Insecta</taxon>
        <taxon>Pterygota</taxon>
        <taxon>Neoptera</taxon>
        <taxon>Endopterygota</taxon>
        <taxon>Diptera</taxon>
        <taxon>Brachycera</taxon>
        <taxon>Muscomorpha</taxon>
        <taxon>Hippoboscoidea</taxon>
        <taxon>Glossinidae</taxon>
        <taxon>Glossina</taxon>
    </lineage>
</organism>